<proteinExistence type="inferred from homology"/>
<feature type="compositionally biased region" description="Low complexity" evidence="19">
    <location>
        <begin position="464"/>
        <end position="483"/>
    </location>
</feature>
<evidence type="ECO:0000256" key="12">
    <source>
        <dbReference type="ARBA" id="ARBA00023054"/>
    </source>
</evidence>
<keyword evidence="8" id="KW-0479">Metal-binding</keyword>
<keyword evidence="7" id="KW-0493">Microtubule</keyword>
<keyword evidence="10" id="KW-0460">Magnesium</keyword>
<keyword evidence="9" id="KW-0378">Hydrolase</keyword>
<evidence type="ECO:0000256" key="16">
    <source>
        <dbReference type="ARBA" id="ARBA00039357"/>
    </source>
</evidence>
<dbReference type="GO" id="GO:0005874">
    <property type="term" value="C:microtubule"/>
    <property type="evidence" value="ECO:0007669"/>
    <property type="project" value="UniProtKB-KW"/>
</dbReference>
<dbReference type="STRING" id="4829.A0A163K3I9"/>
<feature type="compositionally biased region" description="Low complexity" evidence="19">
    <location>
        <begin position="401"/>
        <end position="415"/>
    </location>
</feature>
<evidence type="ECO:0000256" key="8">
    <source>
        <dbReference type="ARBA" id="ARBA00022723"/>
    </source>
</evidence>
<evidence type="ECO:0000313" key="22">
    <source>
        <dbReference type="EMBL" id="SAM06266.1"/>
    </source>
</evidence>
<dbReference type="GO" id="GO:0005634">
    <property type="term" value="C:nucleus"/>
    <property type="evidence" value="ECO:0007669"/>
    <property type="project" value="UniProtKB-SubCell"/>
</dbReference>
<dbReference type="InterPro" id="IPR006357">
    <property type="entry name" value="HAD-SF_hydro_IIA"/>
</dbReference>
<dbReference type="GO" id="GO:0016462">
    <property type="term" value="F:pyrophosphatase activity"/>
    <property type="evidence" value="ECO:0007669"/>
    <property type="project" value="UniProtKB-ARBA"/>
</dbReference>
<evidence type="ECO:0000256" key="18">
    <source>
        <dbReference type="SAM" id="Coils"/>
    </source>
</evidence>
<feature type="domain" description="STAS" evidence="21">
    <location>
        <begin position="1"/>
        <end position="81"/>
    </location>
</feature>
<dbReference type="Pfam" id="PF13344">
    <property type="entry name" value="Hydrolase_6"/>
    <property type="match status" value="1"/>
</dbReference>
<evidence type="ECO:0000256" key="1">
    <source>
        <dbReference type="ARBA" id="ARBA00001946"/>
    </source>
</evidence>
<comment type="cofactor">
    <cofactor evidence="1">
        <name>Mg(2+)</name>
        <dbReference type="ChEBI" id="CHEBI:18420"/>
    </cofactor>
</comment>
<evidence type="ECO:0000256" key="13">
    <source>
        <dbReference type="ARBA" id="ARBA00023212"/>
    </source>
</evidence>
<dbReference type="PROSITE" id="PS00845">
    <property type="entry name" value="CAP_GLY_1"/>
    <property type="match status" value="1"/>
</dbReference>
<keyword evidence="14" id="KW-0539">Nucleus</keyword>
<feature type="compositionally biased region" description="Acidic residues" evidence="19">
    <location>
        <begin position="504"/>
        <end position="524"/>
    </location>
</feature>
<evidence type="ECO:0000259" key="21">
    <source>
        <dbReference type="PROSITE" id="PS50801"/>
    </source>
</evidence>
<evidence type="ECO:0000256" key="6">
    <source>
        <dbReference type="ARBA" id="ARBA00022490"/>
    </source>
</evidence>
<dbReference type="InParanoid" id="A0A163K3I9"/>
<dbReference type="InterPro" id="IPR000938">
    <property type="entry name" value="CAP-Gly_domain"/>
</dbReference>
<feature type="compositionally biased region" description="Low complexity" evidence="19">
    <location>
        <begin position="546"/>
        <end position="558"/>
    </location>
</feature>
<evidence type="ECO:0000256" key="4">
    <source>
        <dbReference type="ARBA" id="ARBA00007958"/>
    </source>
</evidence>
<comment type="similarity">
    <text evidence="5">Belongs to the dynactin 150 kDa subunit family.</text>
</comment>
<comment type="subcellular location">
    <subcellularLocation>
        <location evidence="3">Cytoplasm</location>
        <location evidence="3">Cytoskeleton</location>
    </subcellularLocation>
    <subcellularLocation>
        <location evidence="2">Nucleus</location>
    </subcellularLocation>
</comment>
<evidence type="ECO:0000256" key="2">
    <source>
        <dbReference type="ARBA" id="ARBA00004123"/>
    </source>
</evidence>
<keyword evidence="6" id="KW-0963">Cytoplasm</keyword>
<feature type="coiled-coil region" evidence="18">
    <location>
        <begin position="592"/>
        <end position="924"/>
    </location>
</feature>
<dbReference type="Gene3D" id="2.30.30.190">
    <property type="entry name" value="CAP Gly-rich-like domain"/>
    <property type="match status" value="1"/>
</dbReference>
<accession>A0A163K3I9</accession>
<evidence type="ECO:0000256" key="15">
    <source>
        <dbReference type="ARBA" id="ARBA00037258"/>
    </source>
</evidence>
<sequence length="1666" mass="189462">MASPVKALLIDLSGTVHIDTKVIPGAVEAIQQLRAKKIPFRFATNTTKISSRRLVDKLNAMNFQVDTNEVFTSLSACRDMLKNQQLRPLLLMEKDALEEFDGMATSDPNAVVVGLAPSEFHYDKMNEAFRLMINNKNVPLIAVHKARYFADKDEKLSLGPGGFVSALEYATGSTATIVGKPTGSFFKLALKQLGFEDSPGNVAIIGDDVNSDLGDGAEELGLHRFLVRTGKYRPGDESKLLGANTQVFDSSGTKIQVQGKIGTIRYVGTTSFQTGKWIGIELDEPLGKNSGVVQGKRYFDCRTNHGVFVRPSQVKALPPSSSPMSRTGSEDDQSSRSGRSSTDSYSRFAPPQDSNLAAARSSQQRTPSPSSTLLPSRLSSPRRVQQQRSGTGSASPTLPRATSITSITPTASLTTGPGIVQNGRRSLIHTTKAAANTRARSGTQGSNSIQRDMKEHRQAQLQKLRLSQQQPQIRQPQQQQQSIQDEDDKVMHWQQQQQQQRGYDDEDNQYEYDQDVGDVNDGNDTDTTGEPMSRSNSSDPDTLDMQQQQQRLQLQQPQSPTAIRNTMARVYGALDSSMPISKSEQTIPLKDYEELRLKLKILESKRQEDRERYREHEKVKEEAEQFLTLRNKLQDKVSELQKELRETKKESKENDADRESFEFKYNDVLESLEMMTLDKEVAEERAEHLQQEVNVLKDKLEEINVDLDVLRKDADILNRAPQNNGDEKTPLEVIQLERHNERLKDALLRLRDAAAEHEGDLNRKIKELERENHELGEIKVQFARTKERLELSDNQNEHLKQRLDDALGAEHLVEQLAEKNLNLTEKLEELHSAVDDLEALKELADELEENHLETEKQLQAEIDHRDMLLREQLDRIRSMEETSADYESTIQQFRELVVHLQSDLERLRHKEESQQSERQDLSSQSQAMMSLNMQLQSTVMKAQAKAIDLELRKLDAMQATDKLAYIQPYLPDAFFKTENDAISCFLLFKRLVFKAELIIKHLDQNHPISEKIMDTVTEGLVSVCELRQRAGWLGDVAKRFVTFIKQCKPETFTKMGQVYHDLLGTERRLNGIVELLRKDELNEIECTVELQRMIAQLEHLADIYLVPNESSNHVDQFFGLTRALDFNADRMTVEFTFVRQAVDNAAKKDGIKITEGFERLDYDYLEPLSSLIVQSKNSKIMARKLLRQLEDLTEQALTPKAEHLHRFKTLYAISSKVSRFCFETYKQIAAYVDTKRGSKEEISLKFIQQIVYNKADEILEIAESTMWEGSLNTLKSLTNELSNTFSRVDSDNKMDKIVTSTAPWTQRASDMKAEVVVDHDKDRKLQQHADEILKLIKDIKMKDLSLQEAAVKVELLEKRMETAKKQAEQIVVLEDSLQKSQSQEQMYAEAMENLQAEYDSLERENGKLKMAVSVKEEASQSSSTASHAASKTAEFEHSEGHDTMETVPPGNMIAMNQQLENLKSAIRYLRAENTHLKSCDMARSLQIDHLPKNNRATSQKHQRQSSNDSEEKDRTAVISDTKDDSETSNDVRSQIHSYASETHALLKEIRLASASPKLVSLSPDHRSGKWQRHKHTVEYQYQTQQSVLYTLKQRSDTLRAKVDTLRQGDQQQRRPVAPKASTSLVNSLAKIQIPRWPAMPSASLSRQCIQLQSFKEFERIHTLFIH</sequence>
<dbReference type="InterPro" id="IPR006355">
    <property type="entry name" value="LHPP/HDHD2"/>
</dbReference>
<evidence type="ECO:0000256" key="11">
    <source>
        <dbReference type="ARBA" id="ARBA00023017"/>
    </source>
</evidence>
<dbReference type="Pfam" id="PF13242">
    <property type="entry name" value="Hydrolase_like"/>
    <property type="match status" value="1"/>
</dbReference>
<protein>
    <recommendedName>
        <fullName evidence="17">Haloacid dehalogenase-like hydrolase domain-containing protein 2</fullName>
    </recommendedName>
    <alternativeName>
        <fullName evidence="16">Phospholysine phosphohistidine inorganic pyrophosphate phosphatase</fullName>
    </alternativeName>
</protein>
<keyword evidence="12 18" id="KW-0175">Coiled coil</keyword>
<reference evidence="22" key="1">
    <citation type="submission" date="2016-04" db="EMBL/GenBank/DDBJ databases">
        <authorList>
            <person name="Evans L.H."/>
            <person name="Alamgir A."/>
            <person name="Owens N."/>
            <person name="Weber N.D."/>
            <person name="Virtaneva K."/>
            <person name="Barbian K."/>
            <person name="Babar A."/>
            <person name="Rosenke K."/>
        </authorList>
    </citation>
    <scope>NUCLEOTIDE SEQUENCE [LARGE SCALE GENOMIC DNA]</scope>
    <source>
        <strain evidence="22">CBS 101.48</strain>
    </source>
</reference>
<gene>
    <name evidence="22" type="primary">ABSGL_12154.1 scaffold 12710</name>
</gene>
<evidence type="ECO:0000256" key="7">
    <source>
        <dbReference type="ARBA" id="ARBA00022701"/>
    </source>
</evidence>
<feature type="region of interest" description="Disordered" evidence="19">
    <location>
        <begin position="1490"/>
        <end position="1532"/>
    </location>
</feature>
<evidence type="ECO:0000256" key="19">
    <source>
        <dbReference type="SAM" id="MobiDB-lite"/>
    </source>
</evidence>
<dbReference type="FunFam" id="3.40.50.1000:FF:000051">
    <property type="entry name" value="Phospholysine phosphohistidine inorganic pyrophosphate phosphatase"/>
    <property type="match status" value="1"/>
</dbReference>
<comment type="similarity">
    <text evidence="4">Belongs to the HAD-like hydrolase superfamily.</text>
</comment>
<feature type="compositionally biased region" description="Low complexity" evidence="19">
    <location>
        <begin position="360"/>
        <end position="389"/>
    </location>
</feature>
<organism evidence="22">
    <name type="scientific">Absidia glauca</name>
    <name type="common">Pin mould</name>
    <dbReference type="NCBI Taxonomy" id="4829"/>
    <lineage>
        <taxon>Eukaryota</taxon>
        <taxon>Fungi</taxon>
        <taxon>Fungi incertae sedis</taxon>
        <taxon>Mucoromycota</taxon>
        <taxon>Mucoromycotina</taxon>
        <taxon>Mucoromycetes</taxon>
        <taxon>Mucorales</taxon>
        <taxon>Cunninghamellaceae</taxon>
        <taxon>Absidia</taxon>
    </lineage>
</organism>
<dbReference type="EMBL" id="LT554579">
    <property type="protein sequence ID" value="SAM06266.1"/>
    <property type="molecule type" value="Genomic_DNA"/>
</dbReference>
<dbReference type="NCBIfam" id="TIGR01458">
    <property type="entry name" value="HAD-SF-IIA-hyp3"/>
    <property type="match status" value="1"/>
</dbReference>
<evidence type="ECO:0000256" key="9">
    <source>
        <dbReference type="ARBA" id="ARBA00022801"/>
    </source>
</evidence>
<dbReference type="Gene3D" id="3.40.50.1000">
    <property type="entry name" value="HAD superfamily/HAD-like"/>
    <property type="match status" value="2"/>
</dbReference>
<dbReference type="GO" id="GO:0030286">
    <property type="term" value="C:dynein complex"/>
    <property type="evidence" value="ECO:0007669"/>
    <property type="project" value="UniProtKB-KW"/>
</dbReference>
<feature type="compositionally biased region" description="Basic and acidic residues" evidence="19">
    <location>
        <begin position="1433"/>
        <end position="1444"/>
    </location>
</feature>
<feature type="domain" description="CAP-Gly" evidence="20">
    <location>
        <begin position="268"/>
        <end position="310"/>
    </location>
</feature>
<keyword evidence="23" id="KW-1185">Reference proteome</keyword>
<feature type="compositionally biased region" description="Basic and acidic residues" evidence="19">
    <location>
        <begin position="1509"/>
        <end position="1525"/>
    </location>
</feature>
<dbReference type="OrthoDB" id="2130750at2759"/>
<dbReference type="Pfam" id="PF12455">
    <property type="entry name" value="Dynactin"/>
    <property type="match status" value="1"/>
</dbReference>
<name>A0A163K3I9_ABSGL</name>
<dbReference type="PROSITE" id="PS50245">
    <property type="entry name" value="CAP_GLY_2"/>
    <property type="match status" value="1"/>
</dbReference>
<feature type="region of interest" description="Disordered" evidence="19">
    <location>
        <begin position="310"/>
        <end position="559"/>
    </location>
</feature>
<dbReference type="GO" id="GO:0005737">
    <property type="term" value="C:cytoplasm"/>
    <property type="evidence" value="ECO:0007669"/>
    <property type="project" value="TreeGrafter"/>
</dbReference>
<dbReference type="NCBIfam" id="TIGR01460">
    <property type="entry name" value="HAD-SF-IIA"/>
    <property type="match status" value="1"/>
</dbReference>
<dbReference type="GO" id="GO:0046872">
    <property type="term" value="F:metal ion binding"/>
    <property type="evidence" value="ECO:0007669"/>
    <property type="project" value="UniProtKB-KW"/>
</dbReference>
<dbReference type="InterPro" id="IPR023214">
    <property type="entry name" value="HAD_sf"/>
</dbReference>
<dbReference type="Pfam" id="PF01302">
    <property type="entry name" value="CAP_GLY"/>
    <property type="match status" value="1"/>
</dbReference>
<evidence type="ECO:0000256" key="17">
    <source>
        <dbReference type="ARBA" id="ARBA00039666"/>
    </source>
</evidence>
<dbReference type="PANTHER" id="PTHR19288:SF46">
    <property type="entry name" value="HALOACID DEHALOGENASE-LIKE HYDROLASE DOMAIN-CONTAINING PROTEIN 2"/>
    <property type="match status" value="1"/>
</dbReference>
<feature type="compositionally biased region" description="Polar residues" evidence="19">
    <location>
        <begin position="438"/>
        <end position="450"/>
    </location>
</feature>
<dbReference type="PROSITE" id="PS50801">
    <property type="entry name" value="STAS"/>
    <property type="match status" value="1"/>
</dbReference>
<dbReference type="Proteomes" id="UP000078561">
    <property type="component" value="Unassembled WGS sequence"/>
</dbReference>
<evidence type="ECO:0000313" key="23">
    <source>
        <dbReference type="Proteomes" id="UP000078561"/>
    </source>
</evidence>
<dbReference type="SUPFAM" id="SSF74924">
    <property type="entry name" value="Cap-Gly domain"/>
    <property type="match status" value="1"/>
</dbReference>
<dbReference type="PANTHER" id="PTHR19288">
    <property type="entry name" value="4-NITROPHENYLPHOSPHATASE-RELATED"/>
    <property type="match status" value="1"/>
</dbReference>
<feature type="coiled-coil region" evidence="18">
    <location>
        <begin position="1346"/>
        <end position="1411"/>
    </location>
</feature>
<dbReference type="InterPro" id="IPR036412">
    <property type="entry name" value="HAD-like_sf"/>
</dbReference>
<dbReference type="InterPro" id="IPR036859">
    <property type="entry name" value="CAP-Gly_dom_sf"/>
</dbReference>
<feature type="compositionally biased region" description="Low complexity" evidence="19">
    <location>
        <begin position="1419"/>
        <end position="1432"/>
    </location>
</feature>
<comment type="function">
    <text evidence="15">Phosphatase that hydrolyzes imidodiphosphate, 3-phosphohistidine and 6-phospholysine. Has broad substrate specificity and can also hydrolyze inorganic diphosphate, but with lower efficiency.</text>
</comment>
<evidence type="ECO:0000256" key="14">
    <source>
        <dbReference type="ARBA" id="ARBA00023242"/>
    </source>
</evidence>
<evidence type="ECO:0000259" key="20">
    <source>
        <dbReference type="PROSITE" id="PS50245"/>
    </source>
</evidence>
<dbReference type="OMA" id="LFEMEPV"/>
<evidence type="ECO:0000256" key="10">
    <source>
        <dbReference type="ARBA" id="ARBA00022842"/>
    </source>
</evidence>
<feature type="compositionally biased region" description="Low complexity" evidence="19">
    <location>
        <begin position="335"/>
        <end position="347"/>
    </location>
</feature>
<dbReference type="InterPro" id="IPR022157">
    <property type="entry name" value="Dynactin"/>
</dbReference>
<keyword evidence="11" id="KW-0243">Dynein</keyword>
<keyword evidence="13" id="KW-0206">Cytoskeleton</keyword>
<evidence type="ECO:0000256" key="5">
    <source>
        <dbReference type="ARBA" id="ARBA00011010"/>
    </source>
</evidence>
<dbReference type="InterPro" id="IPR002645">
    <property type="entry name" value="STAS_dom"/>
</dbReference>
<dbReference type="SUPFAM" id="SSF56784">
    <property type="entry name" value="HAD-like"/>
    <property type="match status" value="1"/>
</dbReference>
<dbReference type="SMART" id="SM01052">
    <property type="entry name" value="CAP_GLY"/>
    <property type="match status" value="1"/>
</dbReference>
<feature type="region of interest" description="Disordered" evidence="19">
    <location>
        <begin position="1412"/>
        <end position="1449"/>
    </location>
</feature>
<dbReference type="GO" id="GO:0016791">
    <property type="term" value="F:phosphatase activity"/>
    <property type="evidence" value="ECO:0007669"/>
    <property type="project" value="InterPro"/>
</dbReference>
<evidence type="ECO:0000256" key="3">
    <source>
        <dbReference type="ARBA" id="ARBA00004245"/>
    </source>
</evidence>